<proteinExistence type="predicted"/>
<protein>
    <recommendedName>
        <fullName evidence="3">Monooxygenase</fullName>
    </recommendedName>
</protein>
<evidence type="ECO:0008006" key="3">
    <source>
        <dbReference type="Google" id="ProtNLM"/>
    </source>
</evidence>
<dbReference type="RefSeq" id="WP_041094006.1">
    <property type="nucleotide sequence ID" value="NZ_AP014680.1"/>
</dbReference>
<dbReference type="Proteomes" id="UP000031620">
    <property type="component" value="Chromosome"/>
</dbReference>
<dbReference type="HOGENOM" id="CLU_135091_0_0_9"/>
<sequence>MLKQISATFGSEEVLTKIVEQNPNRQFKFLQTTPQDTQLQLLDISGEPTIFKTPIEYQVLGHAGNNEFNGLFHFEFLKLDVDNQKVWQSAVNHDVLNNTLPEGMLSAYLLENKLHTNENVLLTTWISTNNLANWTDSLAFQNISMFNDGQSHYYQQNYSIVK</sequence>
<accession>A0A0A1GYI4</accession>
<evidence type="ECO:0000313" key="2">
    <source>
        <dbReference type="Proteomes" id="UP000031620"/>
    </source>
</evidence>
<dbReference type="STRING" id="1291742.LOOC260_114630"/>
<name>A0A0A1GYI4_9LACO</name>
<reference evidence="1 2" key="1">
    <citation type="submission" date="2014-11" db="EMBL/GenBank/DDBJ databases">
        <title>Complete genome sequence and analysis of Lactobacillus hokkaidonensis LOOC260T.</title>
        <authorList>
            <person name="Tanizawa Y."/>
            <person name="Tohno M."/>
            <person name="Kaminuma E."/>
            <person name="Nakamura Y."/>
            <person name="Arita M."/>
        </authorList>
    </citation>
    <scope>NUCLEOTIDE SEQUENCE [LARGE SCALE GENOMIC DNA]</scope>
    <source>
        <strain evidence="1 2">LOOC260</strain>
    </source>
</reference>
<gene>
    <name evidence="1" type="ORF">LOOC260_114630</name>
</gene>
<dbReference type="EMBL" id="AP014680">
    <property type="protein sequence ID" value="BAP85999.1"/>
    <property type="molecule type" value="Genomic_DNA"/>
</dbReference>
<dbReference type="AlphaFoldDB" id="A0A0A1GYI4"/>
<dbReference type="KEGG" id="lho:LOOC260_114630"/>
<evidence type="ECO:0000313" key="1">
    <source>
        <dbReference type="EMBL" id="BAP85999.1"/>
    </source>
</evidence>
<dbReference type="Gene3D" id="3.30.70.100">
    <property type="match status" value="1"/>
</dbReference>
<organism evidence="1 2">
    <name type="scientific">Paucilactobacillus hokkaidonensis JCM 18461</name>
    <dbReference type="NCBI Taxonomy" id="1291742"/>
    <lineage>
        <taxon>Bacteria</taxon>
        <taxon>Bacillati</taxon>
        <taxon>Bacillota</taxon>
        <taxon>Bacilli</taxon>
        <taxon>Lactobacillales</taxon>
        <taxon>Lactobacillaceae</taxon>
        <taxon>Paucilactobacillus</taxon>
    </lineage>
</organism>